<dbReference type="RefSeq" id="WP_209336993.1">
    <property type="nucleotide sequence ID" value="NZ_JAGIYY010000010.1"/>
</dbReference>
<dbReference type="AlphaFoldDB" id="A0A8J7R6W4"/>
<evidence type="ECO:0000256" key="1">
    <source>
        <dbReference type="SAM" id="MobiDB-lite"/>
    </source>
</evidence>
<dbReference type="EMBL" id="JAGIYY010000010">
    <property type="protein sequence ID" value="MBP0440965.1"/>
    <property type="molecule type" value="Genomic_DNA"/>
</dbReference>
<keyword evidence="3" id="KW-1185">Reference proteome</keyword>
<reference evidence="2" key="1">
    <citation type="submission" date="2021-03" db="EMBL/GenBank/DDBJ databases">
        <title>Genome sequencing and assembly of Tianweitania sediminis.</title>
        <authorList>
            <person name="Chhetri G."/>
        </authorList>
    </citation>
    <scope>NUCLEOTIDE SEQUENCE</scope>
    <source>
        <strain evidence="2">Z8</strain>
    </source>
</reference>
<feature type="region of interest" description="Disordered" evidence="1">
    <location>
        <begin position="188"/>
        <end position="260"/>
    </location>
</feature>
<organism evidence="2 3">
    <name type="scientific">Tianweitania sediminis</name>
    <dbReference type="NCBI Taxonomy" id="1502156"/>
    <lineage>
        <taxon>Bacteria</taxon>
        <taxon>Pseudomonadati</taxon>
        <taxon>Pseudomonadota</taxon>
        <taxon>Alphaproteobacteria</taxon>
        <taxon>Hyphomicrobiales</taxon>
        <taxon>Phyllobacteriaceae</taxon>
        <taxon>Tianweitania</taxon>
    </lineage>
</organism>
<protein>
    <submittedName>
        <fullName evidence="2">Cellulose biosynthesis protein BcsN</fullName>
    </submittedName>
</protein>
<comment type="caution">
    <text evidence="2">The sequence shown here is derived from an EMBL/GenBank/DDBJ whole genome shotgun (WGS) entry which is preliminary data.</text>
</comment>
<dbReference type="InterPro" id="IPR031482">
    <property type="entry name" value="CBP_BcsN"/>
</dbReference>
<evidence type="ECO:0000313" key="3">
    <source>
        <dbReference type="Proteomes" id="UP000666240"/>
    </source>
</evidence>
<evidence type="ECO:0000313" key="2">
    <source>
        <dbReference type="EMBL" id="MBP0440965.1"/>
    </source>
</evidence>
<dbReference type="Pfam" id="PF17038">
    <property type="entry name" value="CBP_BcsN"/>
    <property type="match status" value="1"/>
</dbReference>
<sequence length="282" mass="30095">MQVGSAGLDRVVPANEAYVLPAPGGPAIVAVTQRTYANGIQQDIALATRSGLPGQNSLRVRLYGPIRAPSEGQTRMPEEFLPLHSVDNDIRRAVPGLPMQKSPFYVQNRYGPFGYAVGRRGSETCLYGFQRIRSREYSWNDRGSIDIRVRLCQADASEADLLAFMYGYTVNAFVDATGWNPYGEAAKPPEGLGAPGPDLYPSARGQVETVLPPAPPPPRLVQRARRPTARPAPRQAEPQLPQPIGPVVPPPPPGAVSTTLVPPTDAAAIVGASTIVPPPPGN</sequence>
<proteinExistence type="predicted"/>
<dbReference type="Proteomes" id="UP000666240">
    <property type="component" value="Unassembled WGS sequence"/>
</dbReference>
<gene>
    <name evidence="2" type="primary">bcsN</name>
    <name evidence="2" type="ORF">J5Y06_20145</name>
</gene>
<feature type="compositionally biased region" description="Low complexity" evidence="1">
    <location>
        <begin position="229"/>
        <end position="239"/>
    </location>
</feature>
<name>A0A8J7R6W4_9HYPH</name>
<accession>A0A8J7R6W4</accession>
<feature type="compositionally biased region" description="Pro residues" evidence="1">
    <location>
        <begin position="240"/>
        <end position="254"/>
    </location>
</feature>